<dbReference type="Proteomes" id="UP001165060">
    <property type="component" value="Unassembled WGS sequence"/>
</dbReference>
<comment type="caution">
    <text evidence="2">The sequence shown here is derived from an EMBL/GenBank/DDBJ whole genome shotgun (WGS) entry which is preliminary data.</text>
</comment>
<proteinExistence type="predicted"/>
<feature type="compositionally biased region" description="Basic and acidic residues" evidence="1">
    <location>
        <begin position="223"/>
        <end position="254"/>
    </location>
</feature>
<keyword evidence="3" id="KW-1185">Reference proteome</keyword>
<dbReference type="EMBL" id="BRYB01000131">
    <property type="protein sequence ID" value="GMI23595.1"/>
    <property type="molecule type" value="Genomic_DNA"/>
</dbReference>
<name>A0ABQ6MCN4_9STRA</name>
<reference evidence="2 3" key="1">
    <citation type="journal article" date="2023" name="Commun. Biol.">
        <title>Genome analysis of Parmales, the sister group of diatoms, reveals the evolutionary specialization of diatoms from phago-mixotrophs to photoautotrophs.</title>
        <authorList>
            <person name="Ban H."/>
            <person name="Sato S."/>
            <person name="Yoshikawa S."/>
            <person name="Yamada K."/>
            <person name="Nakamura Y."/>
            <person name="Ichinomiya M."/>
            <person name="Sato N."/>
            <person name="Blanc-Mathieu R."/>
            <person name="Endo H."/>
            <person name="Kuwata A."/>
            <person name="Ogata H."/>
        </authorList>
    </citation>
    <scope>NUCLEOTIDE SEQUENCE [LARGE SCALE GENOMIC DNA]</scope>
</reference>
<feature type="region of interest" description="Disordered" evidence="1">
    <location>
        <begin position="141"/>
        <end position="162"/>
    </location>
</feature>
<evidence type="ECO:0000313" key="2">
    <source>
        <dbReference type="EMBL" id="GMI23595.1"/>
    </source>
</evidence>
<organism evidence="2 3">
    <name type="scientific">Tetraparma gracilis</name>
    <dbReference type="NCBI Taxonomy" id="2962635"/>
    <lineage>
        <taxon>Eukaryota</taxon>
        <taxon>Sar</taxon>
        <taxon>Stramenopiles</taxon>
        <taxon>Ochrophyta</taxon>
        <taxon>Bolidophyceae</taxon>
        <taxon>Parmales</taxon>
        <taxon>Triparmaceae</taxon>
        <taxon>Tetraparma</taxon>
    </lineage>
</organism>
<protein>
    <submittedName>
        <fullName evidence="2">Uncharacterized protein</fullName>
    </submittedName>
</protein>
<sequence>MSHLVVDITSSHLHHLLFTPGSPPPPVSSSLHLVARASSTLETLVGDATLRMHDRSQLLPSRPCDRGYPAHLSVFLQCLSALLRDLPPASAAAVTDLTLLTPPFLPALHAGNLDALVRADLPRLLPGLSRYARAPRMAALSHLPPRDLPPRDLAGSPSAGNPPAGNPFATVVYLGAGHSSVSCLHAHSLLPLSHVRLTVTLSLLVALVGELVAYQAYDVSGDERLEPDKGEAGKGEPGKGEPGKGEPGKGEPGKETPPMPQPPAAGGGDGSESDGSSSSAESLSAKRSRLLAEREARLAAARARKQRQFIAVDHLGDLISALVFEPGAAGIAECGVHEAVRAAIGRCPEEARTCL</sequence>
<feature type="region of interest" description="Disordered" evidence="1">
    <location>
        <begin position="223"/>
        <end position="287"/>
    </location>
</feature>
<accession>A0ABQ6MCN4</accession>
<feature type="compositionally biased region" description="Low complexity" evidence="1">
    <location>
        <begin position="273"/>
        <end position="285"/>
    </location>
</feature>
<evidence type="ECO:0000313" key="3">
    <source>
        <dbReference type="Proteomes" id="UP001165060"/>
    </source>
</evidence>
<evidence type="ECO:0000256" key="1">
    <source>
        <dbReference type="SAM" id="MobiDB-lite"/>
    </source>
</evidence>
<gene>
    <name evidence="2" type="ORF">TeGR_g11301</name>
</gene>